<organism evidence="4 5">
    <name type="scientific">Tanacetum coccineum</name>
    <dbReference type="NCBI Taxonomy" id="301880"/>
    <lineage>
        <taxon>Eukaryota</taxon>
        <taxon>Viridiplantae</taxon>
        <taxon>Streptophyta</taxon>
        <taxon>Embryophyta</taxon>
        <taxon>Tracheophyta</taxon>
        <taxon>Spermatophyta</taxon>
        <taxon>Magnoliopsida</taxon>
        <taxon>eudicotyledons</taxon>
        <taxon>Gunneridae</taxon>
        <taxon>Pentapetalae</taxon>
        <taxon>asterids</taxon>
        <taxon>campanulids</taxon>
        <taxon>Asterales</taxon>
        <taxon>Asteraceae</taxon>
        <taxon>Asteroideae</taxon>
        <taxon>Anthemideae</taxon>
        <taxon>Anthemidinae</taxon>
        <taxon>Tanacetum</taxon>
    </lineage>
</organism>
<evidence type="ECO:0000259" key="2">
    <source>
        <dbReference type="Pfam" id="PF04937"/>
    </source>
</evidence>
<dbReference type="InterPro" id="IPR008906">
    <property type="entry name" value="HATC_C_dom"/>
</dbReference>
<accession>A0ABQ4ZM38</accession>
<evidence type="ECO:0000256" key="1">
    <source>
        <dbReference type="SAM" id="MobiDB-lite"/>
    </source>
</evidence>
<dbReference type="PANTHER" id="PTHR32166:SF81">
    <property type="entry name" value="OS06G0658400 PROTEIN"/>
    <property type="match status" value="1"/>
</dbReference>
<evidence type="ECO:0000313" key="5">
    <source>
        <dbReference type="Proteomes" id="UP001151760"/>
    </source>
</evidence>
<protein>
    <submittedName>
        <fullName evidence="4">HAT dimerization domain, ribonuclease H-like domain protein</fullName>
    </submittedName>
</protein>
<sequence>MITGFKNGALKACCGDGGPFNYNSSAECGSASAVTYDQPDTYVTWAKNGNGRRLSTSGSSDVEVSFSATQLSVPSSFSEVTSIVMRQLVISHDAATIKPNIYRQKKEMTRYQQPTNCAQPQQSQPDRQPQCSLHKEPANRPNCLQLQQPVAGHQQQCASQKEPANRPGRHNIRPRSETSVEHRVRHYHEPHTSSTQSLTSNRQGTSVSNRVPISILAFRKMYMCLPALWANEVVAILEANDTLKGGGMILGDQEQHGCNGPLFLNSVNCFGEVKDRFFIANLMKEVINEIGHQNVVQIITDNAANCKAAGKLIESQFPHIYWTPCVVHTLNLAMKNICSPSNVETNALAYEQCSWIKDVHGDALAIKNFIMNHNMRLSIFSKFTPLRLLSVADTRFASIIVMLKRLKLIKTGLQAMVISEEWSSYREDDTAKANFVKEKIVNDEWWDKVSYILSFTGPIYDMIRACDTDKPCLHLVYEMWDSMIEKVKFEIYKKEKRPTSQRSLFYDVVKDILVARWTKNNTPLHCLAHSLNPRYYSDAWLLEDSTRSAPHRDAEISQERINYFRRLFPSADEHSMVLNEYAMFSMKSGVFSDLTSISMMGTMEPKSWWVNFGAQTPFLQTLAFRLLGQPTSSSCAESNWSTYAFIHSLRRNKLTTSRAQDLVFIHNNLRLLSRSPNDDEKMWDVGGDAFDSMEDVGFLEFADLSLDEPEFENDFIIDN</sequence>
<dbReference type="Pfam" id="PF04937">
    <property type="entry name" value="DUF659"/>
    <property type="match status" value="1"/>
</dbReference>
<dbReference type="Pfam" id="PF05699">
    <property type="entry name" value="Dimer_Tnp_hAT"/>
    <property type="match status" value="1"/>
</dbReference>
<feature type="domain" description="DUF659" evidence="2">
    <location>
        <begin position="259"/>
        <end position="363"/>
    </location>
</feature>
<proteinExistence type="predicted"/>
<name>A0ABQ4ZM38_9ASTR</name>
<evidence type="ECO:0000259" key="3">
    <source>
        <dbReference type="Pfam" id="PF05699"/>
    </source>
</evidence>
<feature type="compositionally biased region" description="Polar residues" evidence="1">
    <location>
        <begin position="192"/>
        <end position="205"/>
    </location>
</feature>
<keyword evidence="5" id="KW-1185">Reference proteome</keyword>
<dbReference type="PANTHER" id="PTHR32166">
    <property type="entry name" value="OSJNBA0013A04.12 PROTEIN"/>
    <property type="match status" value="1"/>
</dbReference>
<feature type="compositionally biased region" description="Basic and acidic residues" evidence="1">
    <location>
        <begin position="174"/>
        <end position="191"/>
    </location>
</feature>
<dbReference type="SUPFAM" id="SSF53098">
    <property type="entry name" value="Ribonuclease H-like"/>
    <property type="match status" value="1"/>
</dbReference>
<feature type="compositionally biased region" description="Low complexity" evidence="1">
    <location>
        <begin position="119"/>
        <end position="130"/>
    </location>
</feature>
<dbReference type="InterPro" id="IPR007021">
    <property type="entry name" value="DUF659"/>
</dbReference>
<dbReference type="Proteomes" id="UP001151760">
    <property type="component" value="Unassembled WGS sequence"/>
</dbReference>
<comment type="caution">
    <text evidence="4">The sequence shown here is derived from an EMBL/GenBank/DDBJ whole genome shotgun (WGS) entry which is preliminary data.</text>
</comment>
<gene>
    <name evidence="4" type="ORF">Tco_0773880</name>
</gene>
<dbReference type="EMBL" id="BQNB010011490">
    <property type="protein sequence ID" value="GJS91244.1"/>
    <property type="molecule type" value="Genomic_DNA"/>
</dbReference>
<feature type="compositionally biased region" description="Polar residues" evidence="1">
    <location>
        <begin position="142"/>
        <end position="159"/>
    </location>
</feature>
<feature type="domain" description="HAT C-terminal dimerisation" evidence="3">
    <location>
        <begin position="601"/>
        <end position="669"/>
    </location>
</feature>
<dbReference type="InterPro" id="IPR012337">
    <property type="entry name" value="RNaseH-like_sf"/>
</dbReference>
<reference evidence="4" key="2">
    <citation type="submission" date="2022-01" db="EMBL/GenBank/DDBJ databases">
        <authorList>
            <person name="Yamashiro T."/>
            <person name="Shiraishi A."/>
            <person name="Satake H."/>
            <person name="Nakayama K."/>
        </authorList>
    </citation>
    <scope>NUCLEOTIDE SEQUENCE</scope>
</reference>
<reference evidence="4" key="1">
    <citation type="journal article" date="2022" name="Int. J. Mol. Sci.">
        <title>Draft Genome of Tanacetum Coccineum: Genomic Comparison of Closely Related Tanacetum-Family Plants.</title>
        <authorList>
            <person name="Yamashiro T."/>
            <person name="Shiraishi A."/>
            <person name="Nakayama K."/>
            <person name="Satake H."/>
        </authorList>
    </citation>
    <scope>NUCLEOTIDE SEQUENCE</scope>
</reference>
<feature type="region of interest" description="Disordered" evidence="1">
    <location>
        <begin position="107"/>
        <end position="205"/>
    </location>
</feature>
<evidence type="ECO:0000313" key="4">
    <source>
        <dbReference type="EMBL" id="GJS91244.1"/>
    </source>
</evidence>